<evidence type="ECO:0000313" key="3">
    <source>
        <dbReference type="Proteomes" id="UP000007015"/>
    </source>
</evidence>
<dbReference type="Gramene" id="BGIOSGA031976-TA">
    <property type="protein sequence ID" value="BGIOSGA031976-PA"/>
    <property type="gene ID" value="BGIOSGA031976"/>
</dbReference>
<dbReference type="STRING" id="39946.A2Z6Z8"/>
<feature type="region of interest" description="Disordered" evidence="1">
    <location>
        <begin position="1"/>
        <end position="44"/>
    </location>
</feature>
<name>A2Z6Z8_ORYSI</name>
<dbReference type="Proteomes" id="UP000007015">
    <property type="component" value="Chromosome 10"/>
</dbReference>
<organism evidence="2 3">
    <name type="scientific">Oryza sativa subsp. indica</name>
    <name type="common">Rice</name>
    <dbReference type="NCBI Taxonomy" id="39946"/>
    <lineage>
        <taxon>Eukaryota</taxon>
        <taxon>Viridiplantae</taxon>
        <taxon>Streptophyta</taxon>
        <taxon>Embryophyta</taxon>
        <taxon>Tracheophyta</taxon>
        <taxon>Spermatophyta</taxon>
        <taxon>Magnoliopsida</taxon>
        <taxon>Liliopsida</taxon>
        <taxon>Poales</taxon>
        <taxon>Poaceae</taxon>
        <taxon>BOP clade</taxon>
        <taxon>Oryzoideae</taxon>
        <taxon>Oryzeae</taxon>
        <taxon>Oryzinae</taxon>
        <taxon>Oryza</taxon>
        <taxon>Oryza sativa</taxon>
    </lineage>
</organism>
<dbReference type="AlphaFoldDB" id="A2Z6Z8"/>
<gene>
    <name evidence="2" type="ORF">OsI_33469</name>
</gene>
<dbReference type="EMBL" id="CM000135">
    <property type="protein sequence ID" value="EAY78382.1"/>
    <property type="molecule type" value="Genomic_DNA"/>
</dbReference>
<feature type="region of interest" description="Disordered" evidence="1">
    <location>
        <begin position="417"/>
        <end position="444"/>
    </location>
</feature>
<evidence type="ECO:0000256" key="1">
    <source>
        <dbReference type="SAM" id="MobiDB-lite"/>
    </source>
</evidence>
<feature type="region of interest" description="Disordered" evidence="1">
    <location>
        <begin position="222"/>
        <end position="250"/>
    </location>
</feature>
<dbReference type="PANTHER" id="PTHR33170:SF2">
    <property type="entry name" value="OS12G0531500 PROTEIN"/>
    <property type="match status" value="1"/>
</dbReference>
<evidence type="ECO:0000313" key="2">
    <source>
        <dbReference type="EMBL" id="EAY78382.1"/>
    </source>
</evidence>
<reference evidence="2 3" key="1">
    <citation type="journal article" date="2005" name="PLoS Biol.">
        <title>The genomes of Oryza sativa: a history of duplications.</title>
        <authorList>
            <person name="Yu J."/>
            <person name="Wang J."/>
            <person name="Lin W."/>
            <person name="Li S."/>
            <person name="Li H."/>
            <person name="Zhou J."/>
            <person name="Ni P."/>
            <person name="Dong W."/>
            <person name="Hu S."/>
            <person name="Zeng C."/>
            <person name="Zhang J."/>
            <person name="Zhang Y."/>
            <person name="Li R."/>
            <person name="Xu Z."/>
            <person name="Li S."/>
            <person name="Li X."/>
            <person name="Zheng H."/>
            <person name="Cong L."/>
            <person name="Lin L."/>
            <person name="Yin J."/>
            <person name="Geng J."/>
            <person name="Li G."/>
            <person name="Shi J."/>
            <person name="Liu J."/>
            <person name="Lv H."/>
            <person name="Li J."/>
            <person name="Wang J."/>
            <person name="Deng Y."/>
            <person name="Ran L."/>
            <person name="Shi X."/>
            <person name="Wang X."/>
            <person name="Wu Q."/>
            <person name="Li C."/>
            <person name="Ren X."/>
            <person name="Wang J."/>
            <person name="Wang X."/>
            <person name="Li D."/>
            <person name="Liu D."/>
            <person name="Zhang X."/>
            <person name="Ji Z."/>
            <person name="Zhao W."/>
            <person name="Sun Y."/>
            <person name="Zhang Z."/>
            <person name="Bao J."/>
            <person name="Han Y."/>
            <person name="Dong L."/>
            <person name="Ji J."/>
            <person name="Chen P."/>
            <person name="Wu S."/>
            <person name="Liu J."/>
            <person name="Xiao Y."/>
            <person name="Bu D."/>
            <person name="Tan J."/>
            <person name="Yang L."/>
            <person name="Ye C."/>
            <person name="Zhang J."/>
            <person name="Xu J."/>
            <person name="Zhou Y."/>
            <person name="Yu Y."/>
            <person name="Zhang B."/>
            <person name="Zhuang S."/>
            <person name="Wei H."/>
            <person name="Liu B."/>
            <person name="Lei M."/>
            <person name="Yu H."/>
            <person name="Li Y."/>
            <person name="Xu H."/>
            <person name="Wei S."/>
            <person name="He X."/>
            <person name="Fang L."/>
            <person name="Zhang Z."/>
            <person name="Zhang Y."/>
            <person name="Huang X."/>
            <person name="Su Z."/>
            <person name="Tong W."/>
            <person name="Li J."/>
            <person name="Tong Z."/>
            <person name="Li S."/>
            <person name="Ye J."/>
            <person name="Wang L."/>
            <person name="Fang L."/>
            <person name="Lei T."/>
            <person name="Chen C."/>
            <person name="Chen H."/>
            <person name="Xu Z."/>
            <person name="Li H."/>
            <person name="Huang H."/>
            <person name="Zhang F."/>
            <person name="Xu H."/>
            <person name="Li N."/>
            <person name="Zhao C."/>
            <person name="Li S."/>
            <person name="Dong L."/>
            <person name="Huang Y."/>
            <person name="Li L."/>
            <person name="Xi Y."/>
            <person name="Qi Q."/>
            <person name="Li W."/>
            <person name="Zhang B."/>
            <person name="Hu W."/>
            <person name="Zhang Y."/>
            <person name="Tian X."/>
            <person name="Jiao Y."/>
            <person name="Liang X."/>
            <person name="Jin J."/>
            <person name="Gao L."/>
            <person name="Zheng W."/>
            <person name="Hao B."/>
            <person name="Liu S."/>
            <person name="Wang W."/>
            <person name="Yuan L."/>
            <person name="Cao M."/>
            <person name="McDermott J."/>
            <person name="Samudrala R."/>
            <person name="Wang J."/>
            <person name="Wong G.K."/>
            <person name="Yang H."/>
        </authorList>
    </citation>
    <scope>NUCLEOTIDE SEQUENCE [LARGE SCALE GENOMIC DNA]</scope>
    <source>
        <strain evidence="3">cv. 93-11</strain>
    </source>
</reference>
<keyword evidence="3" id="KW-1185">Reference proteome</keyword>
<protein>
    <submittedName>
        <fullName evidence="2">Uncharacterized protein</fullName>
    </submittedName>
</protein>
<feature type="compositionally biased region" description="Polar residues" evidence="1">
    <location>
        <begin position="420"/>
        <end position="436"/>
    </location>
</feature>
<sequence>MEQDGGDWGIRDVREEEGLRRPLPNQPRVNQNVKPQGHQAAEMERGAGTMKIKCFKCGREGQGFYSLQVDISDAEVARAPVRGLTWDWKIKQLNAKEFLKNFPSDEVRSQISTCKSFDFETSQIKASVVETGITEEAVDELVAVWVKIYGIPKMARSEDYIKSIVELVGEFEAVEVASIRRDGPVRVRVACKDPRELYFSIHLYINKVGYMIRWEPKGYLPYENRQNPPDDDDKDDKDDEGLEDDMNLDDEFKNHDISRGRPLKEIFLEMDQAWMYDTRRTHPVFLKEASKFVGQTKSEDSAVPSVVSEDGNDGAGGAVKASTDRDPYARPVIASCGTALYNCRGSAGAQQRHVVGLQNVHGLCDGRPLAPVRVRAPEADDQHALHLPKLAVLLVIVVAPQPRVDCVKDTAPAVQVPHPFQQNNKKPSGVSVTGPSLPSARISA</sequence>
<feature type="compositionally biased region" description="Basic and acidic residues" evidence="1">
    <location>
        <begin position="9"/>
        <end position="20"/>
    </location>
</feature>
<feature type="compositionally biased region" description="Acidic residues" evidence="1">
    <location>
        <begin position="229"/>
        <end position="249"/>
    </location>
</feature>
<accession>A2Z6Z8</accession>
<feature type="region of interest" description="Disordered" evidence="1">
    <location>
        <begin position="301"/>
        <end position="323"/>
    </location>
</feature>
<dbReference type="HOGENOM" id="CLU_617358_0_0_1"/>
<proteinExistence type="predicted"/>
<dbReference type="PANTHER" id="PTHR33170">
    <property type="entry name" value="DUF4283 DOMAIN-CONTAINING PROTEIN-RELATED"/>
    <property type="match status" value="1"/>
</dbReference>